<proteinExistence type="inferred from homology"/>
<keyword evidence="3" id="KW-0539">Nucleus</keyword>
<accession>A0A7J8NER8</accession>
<evidence type="ECO:0000256" key="3">
    <source>
        <dbReference type="ARBA" id="ARBA00023242"/>
    </source>
</evidence>
<sequence length="136" mass="15586">MESRSSASKKRKISRDDDEEEEEENMEKFYALIKSIREARDRLIINNPSSAENVNKGGAADDQRETKKRKLLEEEKQVVAWNPSFQREDFMEEADKPKKLPPNPTSIGSTSQSKQGGDDNDQKEEVKDELDLNLSL</sequence>
<comment type="subcellular location">
    <subcellularLocation>
        <location evidence="1">Nucleus</location>
    </subcellularLocation>
</comment>
<dbReference type="Proteomes" id="UP000593572">
    <property type="component" value="Unassembled WGS sequence"/>
</dbReference>
<dbReference type="Pfam" id="PF15699">
    <property type="entry name" value="NPR1_interact"/>
    <property type="match status" value="1"/>
</dbReference>
<feature type="compositionally biased region" description="Acidic residues" evidence="4">
    <location>
        <begin position="16"/>
        <end position="25"/>
    </location>
</feature>
<dbReference type="GO" id="GO:0005634">
    <property type="term" value="C:nucleus"/>
    <property type="evidence" value="ECO:0007669"/>
    <property type="project" value="UniProtKB-SubCell"/>
</dbReference>
<evidence type="ECO:0000256" key="1">
    <source>
        <dbReference type="ARBA" id="ARBA00004123"/>
    </source>
</evidence>
<evidence type="ECO:0000313" key="6">
    <source>
        <dbReference type="Proteomes" id="UP000593572"/>
    </source>
</evidence>
<keyword evidence="6" id="KW-1185">Reference proteome</keyword>
<feature type="compositionally biased region" description="Polar residues" evidence="4">
    <location>
        <begin position="105"/>
        <end position="115"/>
    </location>
</feature>
<feature type="compositionally biased region" description="Basic and acidic residues" evidence="4">
    <location>
        <begin position="86"/>
        <end position="98"/>
    </location>
</feature>
<dbReference type="EMBL" id="JABEZX010162977">
    <property type="protein sequence ID" value="MBA0575363.1"/>
    <property type="molecule type" value="Genomic_DNA"/>
</dbReference>
<dbReference type="GO" id="GO:0010112">
    <property type="term" value="P:regulation of systemic acquired resistance"/>
    <property type="evidence" value="ECO:0007669"/>
    <property type="project" value="InterPro"/>
</dbReference>
<evidence type="ECO:0000313" key="5">
    <source>
        <dbReference type="EMBL" id="MBA0575363.1"/>
    </source>
</evidence>
<name>A0A7J8NER8_9ROSI</name>
<evidence type="ECO:0008006" key="7">
    <source>
        <dbReference type="Google" id="ProtNLM"/>
    </source>
</evidence>
<feature type="region of interest" description="Disordered" evidence="4">
    <location>
        <begin position="82"/>
        <end position="136"/>
    </location>
</feature>
<dbReference type="PANTHER" id="PTHR33669">
    <property type="entry name" value="PROTEIN NEGATIVE REGULATOR OF RESISTANCE"/>
    <property type="match status" value="1"/>
</dbReference>
<evidence type="ECO:0000256" key="4">
    <source>
        <dbReference type="SAM" id="MobiDB-lite"/>
    </source>
</evidence>
<protein>
    <recommendedName>
        <fullName evidence="7">Protein NIM1-INTERACTING 1</fullName>
    </recommendedName>
</protein>
<dbReference type="PANTHER" id="PTHR33669:SF14">
    <property type="entry name" value="NRR REPRESSOR HOMOLOG 3"/>
    <property type="match status" value="1"/>
</dbReference>
<feature type="region of interest" description="Disordered" evidence="4">
    <location>
        <begin position="1"/>
        <end position="25"/>
    </location>
</feature>
<gene>
    <name evidence="5" type="ORF">Golob_024136</name>
</gene>
<feature type="region of interest" description="Disordered" evidence="4">
    <location>
        <begin position="45"/>
        <end position="69"/>
    </location>
</feature>
<dbReference type="AlphaFoldDB" id="A0A7J8NER8"/>
<evidence type="ECO:0000256" key="2">
    <source>
        <dbReference type="ARBA" id="ARBA00009937"/>
    </source>
</evidence>
<reference evidence="5 6" key="1">
    <citation type="journal article" date="2019" name="Genome Biol. Evol.">
        <title>Insights into the evolution of the New World diploid cottons (Gossypium, subgenus Houzingenia) based on genome sequencing.</title>
        <authorList>
            <person name="Grover C.E."/>
            <person name="Arick M.A. 2nd"/>
            <person name="Thrash A."/>
            <person name="Conover J.L."/>
            <person name="Sanders W.S."/>
            <person name="Peterson D.G."/>
            <person name="Frelichowski J.E."/>
            <person name="Scheffler J.A."/>
            <person name="Scheffler B.E."/>
            <person name="Wendel J.F."/>
        </authorList>
    </citation>
    <scope>NUCLEOTIDE SEQUENCE [LARGE SCALE GENOMIC DNA]</scope>
    <source>
        <strain evidence="5">157</strain>
        <tissue evidence="5">Leaf</tissue>
    </source>
</reference>
<organism evidence="5 6">
    <name type="scientific">Gossypium lobatum</name>
    <dbReference type="NCBI Taxonomy" id="34289"/>
    <lineage>
        <taxon>Eukaryota</taxon>
        <taxon>Viridiplantae</taxon>
        <taxon>Streptophyta</taxon>
        <taxon>Embryophyta</taxon>
        <taxon>Tracheophyta</taxon>
        <taxon>Spermatophyta</taxon>
        <taxon>Magnoliopsida</taxon>
        <taxon>eudicotyledons</taxon>
        <taxon>Gunneridae</taxon>
        <taxon>Pentapetalae</taxon>
        <taxon>rosids</taxon>
        <taxon>malvids</taxon>
        <taxon>Malvales</taxon>
        <taxon>Malvaceae</taxon>
        <taxon>Malvoideae</taxon>
        <taxon>Gossypium</taxon>
    </lineage>
</organism>
<dbReference type="InterPro" id="IPR031425">
    <property type="entry name" value="NPR1/NH1-interacting"/>
</dbReference>
<comment type="similarity">
    <text evidence="2">Belongs to the NPR1-interactor family.</text>
</comment>
<comment type="caution">
    <text evidence="5">The sequence shown here is derived from an EMBL/GenBank/DDBJ whole genome shotgun (WGS) entry which is preliminary data.</text>
</comment>
<feature type="compositionally biased region" description="Basic and acidic residues" evidence="4">
    <location>
        <begin position="59"/>
        <end position="69"/>
    </location>
</feature>